<feature type="domain" description="DUF5916" evidence="2">
    <location>
        <begin position="355"/>
        <end position="627"/>
    </location>
</feature>
<comment type="caution">
    <text evidence="3">The sequence shown here is derived from an EMBL/GenBank/DDBJ whole genome shotgun (WGS) entry which is preliminary data.</text>
</comment>
<proteinExistence type="predicted"/>
<dbReference type="Pfam" id="PF19313">
    <property type="entry name" value="DUF5916"/>
    <property type="match status" value="3"/>
</dbReference>
<evidence type="ECO:0000313" key="4">
    <source>
        <dbReference type="Proteomes" id="UP000216339"/>
    </source>
</evidence>
<name>A0A271J2W1_9BACT</name>
<sequence>MALATVLAALLALAPPSLRAGTADAVAVDGVLDEPSWATAEVADGFTQFRPDEGAAATQRTEVRILRGPDALYVGAVMHDDNPAGIRTTLSRRDNPQGDFFLVAIDAYGDGRSAYEFAVTASNVQFDAVNTGQNEDASWDAVWASETRVTPEGWTAELSIPYSQLRFTGSEPTWGVNFVRMVRRLEEQTFWVPLTREREANFLEDFGRLENVADVDPKRILQALPYSLARTNRSEAEAPGTAQVDIGSEIGADLKVGLASNVVLDVTVNPDFGQVEADPAQLNLTTFEQFFSERRPFFLEGTQIFDLDYASGDGALLYTRRIGGSGPIIGAAKLTGRTDGGLSFGALGAATGFDLDPSRAYAAARLKQELPRQSFVGLGATAFSSWDESQAPRSAALAADWGFRLFESRDWLFEGTAATTARDADDVNADLGYAVYLGLDKVQGYVKPGFGARVYSDRFDLNDVGRFRQADLVSLRGGTSLLWNRGEPVGPFRRLESFAFGTQEWRYTDGTNRGFSGTVRTGGQLLGFQEVGAQLQAFGLGGYDVRETRGLDPVAHVTGIAANVDFGTDSRRQFRAYAGLGAAVYEDGGTNHSQEVGVDWIASDRLTLSLGGYLETGADVRAWVTNEGFVETADGLAVGPKADLPGQLDPSTLVPLDLSPEAGAALFDGVPPVLGDDGAPIGFYRPIFGARDTRSASLTTRANLLFSADLSLQLYGQLFSARGRYDDFRLLAAPDDLRPFDAYPRRRDFAFSDFNLNAVLRWEYRPGSSLYVVWAQSRGDSAFEDVLVDDDGGRTSPFGVSTPRQFRDTFGAFPDDTVLIKLSYLLMR</sequence>
<dbReference type="RefSeq" id="WP_095510716.1">
    <property type="nucleotide sequence ID" value="NZ_MQWD01000001.1"/>
</dbReference>
<dbReference type="Gene3D" id="2.60.40.1190">
    <property type="match status" value="1"/>
</dbReference>
<evidence type="ECO:0000259" key="2">
    <source>
        <dbReference type="Pfam" id="PF19313"/>
    </source>
</evidence>
<evidence type="ECO:0000256" key="1">
    <source>
        <dbReference type="SAM" id="SignalP"/>
    </source>
</evidence>
<feature type="signal peptide" evidence="1">
    <location>
        <begin position="1"/>
        <end position="20"/>
    </location>
</feature>
<keyword evidence="4" id="KW-1185">Reference proteome</keyword>
<evidence type="ECO:0000313" key="3">
    <source>
        <dbReference type="EMBL" id="PAP77049.1"/>
    </source>
</evidence>
<dbReference type="Proteomes" id="UP000216339">
    <property type="component" value="Unassembled WGS sequence"/>
</dbReference>
<reference evidence="3 4" key="1">
    <citation type="submission" date="2016-11" db="EMBL/GenBank/DDBJ databases">
        <title>Study of marine rhodopsin-containing bacteria.</title>
        <authorList>
            <person name="Yoshizawa S."/>
            <person name="Kumagai Y."/>
            <person name="Kogure K."/>
        </authorList>
    </citation>
    <scope>NUCLEOTIDE SEQUENCE [LARGE SCALE GENOMIC DNA]</scope>
    <source>
        <strain evidence="3 4">SAORIC-28</strain>
    </source>
</reference>
<protein>
    <recommendedName>
        <fullName evidence="2">DUF5916 domain-containing protein</fullName>
    </recommendedName>
</protein>
<feature type="domain" description="DUF5916" evidence="2">
    <location>
        <begin position="221"/>
        <end position="325"/>
    </location>
</feature>
<organism evidence="3 4">
    <name type="scientific">Rubrivirga marina</name>
    <dbReference type="NCBI Taxonomy" id="1196024"/>
    <lineage>
        <taxon>Bacteria</taxon>
        <taxon>Pseudomonadati</taxon>
        <taxon>Rhodothermota</taxon>
        <taxon>Rhodothermia</taxon>
        <taxon>Rhodothermales</taxon>
        <taxon>Rubricoccaceae</taxon>
        <taxon>Rubrivirga</taxon>
    </lineage>
</organism>
<dbReference type="InterPro" id="IPR045670">
    <property type="entry name" value="DUF5916"/>
</dbReference>
<dbReference type="CDD" id="cd09618">
    <property type="entry name" value="CBM9_like_2"/>
    <property type="match status" value="1"/>
</dbReference>
<feature type="domain" description="DUF5916" evidence="2">
    <location>
        <begin position="686"/>
        <end position="777"/>
    </location>
</feature>
<dbReference type="EMBL" id="MQWD01000001">
    <property type="protein sequence ID" value="PAP77049.1"/>
    <property type="molecule type" value="Genomic_DNA"/>
</dbReference>
<feature type="chain" id="PRO_5013215986" description="DUF5916 domain-containing protein" evidence="1">
    <location>
        <begin position="21"/>
        <end position="828"/>
    </location>
</feature>
<dbReference type="OrthoDB" id="9786766at2"/>
<dbReference type="AlphaFoldDB" id="A0A271J2W1"/>
<accession>A0A271J2W1</accession>
<keyword evidence="1" id="KW-0732">Signal</keyword>
<dbReference type="SUPFAM" id="SSF49344">
    <property type="entry name" value="CBD9-like"/>
    <property type="match status" value="1"/>
</dbReference>
<gene>
    <name evidence="3" type="ORF">BSZ37_11710</name>
</gene>